<dbReference type="SUPFAM" id="SSF56214">
    <property type="entry name" value="4'-phosphopantetheinyl transferase"/>
    <property type="match status" value="1"/>
</dbReference>
<dbReference type="InterPro" id="IPR004568">
    <property type="entry name" value="Ppantetheine-prot_Trfase_dom"/>
</dbReference>
<evidence type="ECO:0000256" key="4">
    <source>
        <dbReference type="ARBA" id="ARBA00022832"/>
    </source>
</evidence>
<dbReference type="GO" id="GO:0005737">
    <property type="term" value="C:cytoplasm"/>
    <property type="evidence" value="ECO:0007669"/>
    <property type="project" value="UniProtKB-SubCell"/>
</dbReference>
<dbReference type="Proteomes" id="UP000471031">
    <property type="component" value="Unassembled WGS sequence"/>
</dbReference>
<dbReference type="HAMAP" id="MF_00101">
    <property type="entry name" value="AcpS"/>
    <property type="match status" value="1"/>
</dbReference>
<sequence>MDSMAVGCDIVEIARIREAAQRHPRFLRRVFSAAEIAECEGRANPWQSFAARFAAKEAVIKALPAGCSPTLTEMEILRDPAGKPQIRFSGSAAEWVRRSGWNGWSVSLSHDRDHAIATVIAWRAKREEAMGCDS</sequence>
<dbReference type="GO" id="GO:0006633">
    <property type="term" value="P:fatty acid biosynthetic process"/>
    <property type="evidence" value="ECO:0007669"/>
    <property type="project" value="UniProtKB-UniRule"/>
</dbReference>
<keyword evidence="6 8" id="KW-0443">Lipid metabolism</keyword>
<comment type="cofactor">
    <cofactor evidence="8">
        <name>Mg(2+)</name>
        <dbReference type="ChEBI" id="CHEBI:18420"/>
    </cofactor>
</comment>
<evidence type="ECO:0000256" key="2">
    <source>
        <dbReference type="ARBA" id="ARBA00022679"/>
    </source>
</evidence>
<comment type="similarity">
    <text evidence="8">Belongs to the P-Pant transferase superfamily. AcpS family.</text>
</comment>
<dbReference type="Pfam" id="PF01648">
    <property type="entry name" value="ACPS"/>
    <property type="match status" value="1"/>
</dbReference>
<evidence type="ECO:0000256" key="3">
    <source>
        <dbReference type="ARBA" id="ARBA00022723"/>
    </source>
</evidence>
<feature type="binding site" evidence="8">
    <location>
        <position position="9"/>
    </location>
    <ligand>
        <name>Mg(2+)</name>
        <dbReference type="ChEBI" id="CHEBI:18420"/>
    </ligand>
</feature>
<dbReference type="GO" id="GO:0000287">
    <property type="term" value="F:magnesium ion binding"/>
    <property type="evidence" value="ECO:0007669"/>
    <property type="project" value="UniProtKB-UniRule"/>
</dbReference>
<dbReference type="EC" id="2.7.8.7" evidence="8"/>
<evidence type="ECO:0000256" key="7">
    <source>
        <dbReference type="ARBA" id="ARBA00023160"/>
    </source>
</evidence>
<evidence type="ECO:0000256" key="5">
    <source>
        <dbReference type="ARBA" id="ARBA00022842"/>
    </source>
</evidence>
<dbReference type="OrthoDB" id="517356at2"/>
<evidence type="ECO:0000256" key="6">
    <source>
        <dbReference type="ARBA" id="ARBA00023098"/>
    </source>
</evidence>
<evidence type="ECO:0000313" key="10">
    <source>
        <dbReference type="EMBL" id="MZP42555.1"/>
    </source>
</evidence>
<dbReference type="InterPro" id="IPR037143">
    <property type="entry name" value="4-PPantetheinyl_Trfase_dom_sf"/>
</dbReference>
<comment type="function">
    <text evidence="8">Transfers the 4'-phosphopantetheine moiety from coenzyme A to a Ser of acyl-carrier-protein.</text>
</comment>
<proteinExistence type="inferred from homology"/>
<dbReference type="NCBIfam" id="TIGR00556">
    <property type="entry name" value="pantethn_trn"/>
    <property type="match status" value="1"/>
</dbReference>
<evidence type="ECO:0000256" key="8">
    <source>
        <dbReference type="HAMAP-Rule" id="MF_00101"/>
    </source>
</evidence>
<reference evidence="10 11" key="1">
    <citation type="submission" date="2020-01" db="EMBL/GenBank/DDBJ databases">
        <title>Whole genome sequence of Heliobacterium gestii DSM 11169.</title>
        <authorList>
            <person name="Kyndt J.A."/>
            <person name="Meyer T.E."/>
        </authorList>
    </citation>
    <scope>NUCLEOTIDE SEQUENCE [LARGE SCALE GENOMIC DNA]</scope>
    <source>
        <strain evidence="10 11">DSM 11169</strain>
    </source>
</reference>
<organism evidence="10 11">
    <name type="scientific">Heliomicrobium gestii</name>
    <name type="common">Heliobacterium gestii</name>
    <dbReference type="NCBI Taxonomy" id="2699"/>
    <lineage>
        <taxon>Bacteria</taxon>
        <taxon>Bacillati</taxon>
        <taxon>Bacillota</taxon>
        <taxon>Clostridia</taxon>
        <taxon>Eubacteriales</taxon>
        <taxon>Heliobacteriaceae</taxon>
        <taxon>Heliomicrobium</taxon>
    </lineage>
</organism>
<keyword evidence="11" id="KW-1185">Reference proteome</keyword>
<dbReference type="Gene3D" id="3.90.470.20">
    <property type="entry name" value="4'-phosphopantetheinyl transferase domain"/>
    <property type="match status" value="1"/>
</dbReference>
<keyword evidence="1 8" id="KW-0444">Lipid biosynthesis</keyword>
<name>A0A845LDM3_HELGE</name>
<keyword evidence="7 8" id="KW-0275">Fatty acid biosynthesis</keyword>
<comment type="caution">
    <text evidence="10">The sequence shown here is derived from an EMBL/GenBank/DDBJ whole genome shotgun (WGS) entry which is preliminary data.</text>
</comment>
<keyword evidence="8" id="KW-0963">Cytoplasm</keyword>
<feature type="domain" description="4'-phosphopantetheinyl transferase" evidence="9">
    <location>
        <begin position="5"/>
        <end position="118"/>
    </location>
</feature>
<protein>
    <recommendedName>
        <fullName evidence="8">Holo-[acyl-carrier-protein] synthase</fullName>
        <shortName evidence="8">Holo-ACP synthase</shortName>
        <ecNumber evidence="8">2.7.8.7</ecNumber>
    </recommendedName>
    <alternativeName>
        <fullName evidence="8">4'-phosphopantetheinyl transferase AcpS</fullName>
    </alternativeName>
</protein>
<keyword evidence="2 8" id="KW-0808">Transferase</keyword>
<dbReference type="InterPro" id="IPR002582">
    <property type="entry name" value="ACPS"/>
</dbReference>
<accession>A0A845LDM3</accession>
<feature type="binding site" evidence="8">
    <location>
        <position position="57"/>
    </location>
    <ligand>
        <name>Mg(2+)</name>
        <dbReference type="ChEBI" id="CHEBI:18420"/>
    </ligand>
</feature>
<dbReference type="GO" id="GO:0008897">
    <property type="term" value="F:holo-[acyl-carrier-protein] synthase activity"/>
    <property type="evidence" value="ECO:0007669"/>
    <property type="project" value="UniProtKB-UniRule"/>
</dbReference>
<evidence type="ECO:0000259" key="9">
    <source>
        <dbReference type="Pfam" id="PF01648"/>
    </source>
</evidence>
<keyword evidence="5 8" id="KW-0460">Magnesium</keyword>
<dbReference type="InterPro" id="IPR008278">
    <property type="entry name" value="4-PPantetheinyl_Trfase_dom"/>
</dbReference>
<keyword evidence="4 8" id="KW-0276">Fatty acid metabolism</keyword>
<dbReference type="NCBIfam" id="TIGR00516">
    <property type="entry name" value="acpS"/>
    <property type="match status" value="1"/>
</dbReference>
<gene>
    <name evidence="8 10" type="primary">acpS</name>
    <name evidence="10" type="ORF">GTO89_05830</name>
</gene>
<keyword evidence="3 8" id="KW-0479">Metal-binding</keyword>
<evidence type="ECO:0000256" key="1">
    <source>
        <dbReference type="ARBA" id="ARBA00022516"/>
    </source>
</evidence>
<evidence type="ECO:0000313" key="11">
    <source>
        <dbReference type="Proteomes" id="UP000471031"/>
    </source>
</evidence>
<comment type="subcellular location">
    <subcellularLocation>
        <location evidence="8">Cytoplasm</location>
    </subcellularLocation>
</comment>
<dbReference type="EMBL" id="WXEX01000004">
    <property type="protein sequence ID" value="MZP42555.1"/>
    <property type="molecule type" value="Genomic_DNA"/>
</dbReference>
<dbReference type="AlphaFoldDB" id="A0A845LDM3"/>
<comment type="catalytic activity">
    <reaction evidence="8">
        <text>apo-[ACP] + CoA = holo-[ACP] + adenosine 3',5'-bisphosphate + H(+)</text>
        <dbReference type="Rhea" id="RHEA:12068"/>
        <dbReference type="Rhea" id="RHEA-COMP:9685"/>
        <dbReference type="Rhea" id="RHEA-COMP:9690"/>
        <dbReference type="ChEBI" id="CHEBI:15378"/>
        <dbReference type="ChEBI" id="CHEBI:29999"/>
        <dbReference type="ChEBI" id="CHEBI:57287"/>
        <dbReference type="ChEBI" id="CHEBI:58343"/>
        <dbReference type="ChEBI" id="CHEBI:64479"/>
        <dbReference type="EC" id="2.7.8.7"/>
    </reaction>
</comment>